<feature type="transmembrane region" description="Helical" evidence="8">
    <location>
        <begin position="372"/>
        <end position="392"/>
    </location>
</feature>
<dbReference type="Gene3D" id="1.20.1250.20">
    <property type="entry name" value="MFS general substrate transporter like domains"/>
    <property type="match status" value="1"/>
</dbReference>
<accession>A0ABN8IN32</accession>
<dbReference type="PANTHER" id="PTHR48021">
    <property type="match status" value="1"/>
</dbReference>
<keyword evidence="11" id="KW-1185">Reference proteome</keyword>
<dbReference type="InterPro" id="IPR050549">
    <property type="entry name" value="MFS_Trehalose_Transporter"/>
</dbReference>
<protein>
    <recommendedName>
        <fullName evidence="9">Major facilitator superfamily (MFS) profile domain-containing protein</fullName>
    </recommendedName>
</protein>
<dbReference type="Pfam" id="PF00083">
    <property type="entry name" value="Sugar_tr"/>
    <property type="match status" value="1"/>
</dbReference>
<gene>
    <name evidence="10" type="ORF">IPOD504_LOCUS10715</name>
</gene>
<reference evidence="10" key="1">
    <citation type="submission" date="2022-03" db="EMBL/GenBank/DDBJ databases">
        <authorList>
            <person name="Martin H S."/>
        </authorList>
    </citation>
    <scope>NUCLEOTIDE SEQUENCE</scope>
</reference>
<feature type="transmembrane region" description="Helical" evidence="8">
    <location>
        <begin position="305"/>
        <end position="329"/>
    </location>
</feature>
<feature type="domain" description="Major facilitator superfamily (MFS) profile" evidence="9">
    <location>
        <begin position="38"/>
        <end position="497"/>
    </location>
</feature>
<keyword evidence="4 8" id="KW-1133">Transmembrane helix</keyword>
<feature type="transmembrane region" description="Helical" evidence="8">
    <location>
        <begin position="341"/>
        <end position="360"/>
    </location>
</feature>
<proteinExistence type="inferred from homology"/>
<evidence type="ECO:0000256" key="1">
    <source>
        <dbReference type="ARBA" id="ARBA00004651"/>
    </source>
</evidence>
<feature type="non-terminal residue" evidence="10">
    <location>
        <position position="1"/>
    </location>
</feature>
<organism evidence="10 11">
    <name type="scientific">Iphiclides podalirius</name>
    <name type="common">scarce swallowtail</name>
    <dbReference type="NCBI Taxonomy" id="110791"/>
    <lineage>
        <taxon>Eukaryota</taxon>
        <taxon>Metazoa</taxon>
        <taxon>Ecdysozoa</taxon>
        <taxon>Arthropoda</taxon>
        <taxon>Hexapoda</taxon>
        <taxon>Insecta</taxon>
        <taxon>Pterygota</taxon>
        <taxon>Neoptera</taxon>
        <taxon>Endopterygota</taxon>
        <taxon>Lepidoptera</taxon>
        <taxon>Glossata</taxon>
        <taxon>Ditrysia</taxon>
        <taxon>Papilionoidea</taxon>
        <taxon>Papilionidae</taxon>
        <taxon>Papilioninae</taxon>
        <taxon>Iphiclides</taxon>
    </lineage>
</organism>
<dbReference type="PROSITE" id="PS50850">
    <property type="entry name" value="MFS"/>
    <property type="match status" value="1"/>
</dbReference>
<dbReference type="InterPro" id="IPR020846">
    <property type="entry name" value="MFS_dom"/>
</dbReference>
<feature type="transmembrane region" description="Helical" evidence="8">
    <location>
        <begin position="142"/>
        <end position="160"/>
    </location>
</feature>
<feature type="transmembrane region" description="Helical" evidence="8">
    <location>
        <begin position="166"/>
        <end position="187"/>
    </location>
</feature>
<feature type="transmembrane region" description="Helical" evidence="8">
    <location>
        <begin position="471"/>
        <end position="493"/>
    </location>
</feature>
<dbReference type="PRINTS" id="PR00171">
    <property type="entry name" value="SUGRTRNSPORT"/>
</dbReference>
<feature type="transmembrane region" description="Helical" evidence="8">
    <location>
        <begin position="226"/>
        <end position="244"/>
    </location>
</feature>
<dbReference type="NCBIfam" id="TIGR00879">
    <property type="entry name" value="SP"/>
    <property type="match status" value="1"/>
</dbReference>
<dbReference type="PROSITE" id="PS00217">
    <property type="entry name" value="SUGAR_TRANSPORT_2"/>
    <property type="match status" value="1"/>
</dbReference>
<dbReference type="PROSITE" id="PS00216">
    <property type="entry name" value="SUGAR_TRANSPORT_1"/>
    <property type="match status" value="2"/>
</dbReference>
<evidence type="ECO:0000313" key="11">
    <source>
        <dbReference type="Proteomes" id="UP000837857"/>
    </source>
</evidence>
<name>A0ABN8IN32_9NEOP</name>
<keyword evidence="2" id="KW-1003">Cell membrane</keyword>
<evidence type="ECO:0000313" key="10">
    <source>
        <dbReference type="EMBL" id="CAH2059094.1"/>
    </source>
</evidence>
<evidence type="ECO:0000256" key="7">
    <source>
        <dbReference type="RuleBase" id="RU003346"/>
    </source>
</evidence>
<dbReference type="CDD" id="cd17358">
    <property type="entry name" value="MFS_GLUT6_8_Class3_like"/>
    <property type="match status" value="1"/>
</dbReference>
<dbReference type="InterPro" id="IPR005829">
    <property type="entry name" value="Sugar_transporter_CS"/>
</dbReference>
<feature type="transmembrane region" description="Helical" evidence="8">
    <location>
        <begin position="199"/>
        <end position="220"/>
    </location>
</feature>
<sequence length="513" mass="55397">MWPVRNFALEEKSKICILLLNGLEERGGDTKKTNQYIAAVAAAIGAVIAGTILAWTSPALPQLEPPKNVTAANSTATNATATILAVANGSSPVLINSLGQPADFLLDTKDSSLVSSILAIGAALSALPVGVLAERMGRRPTILLLAVPFMINWLLTIFANGAGMLIAARFFAGLATGGICVTAPMYIGEIAETSIRGSLGAFFQLFLTVGILLTFVIGGWTHWRTLSIISAVLPPLLVAVFWWMPETPQYLLSRNRRRDAEKALRWLRGPDADLTSELEDMQKDVDDASRQRAGMMSMVTNRASLMALVCSLGLMFFQQFSGINAVIFYTNNIFQSAGSNIPPAIATIIVGVVQTIATYISSLLVERAGRRILLLQSCIIMGVCLVVLGVYFKLQTDGVNVATVGWIPLVCLVLFIISFSLGFGPIPWMMMAELFSVEFRGSASGIAVITNWCLVFVVTLCFPLMKDAIGIHSCFWFFAAFMVICVFFVFFLIPETKGKTVSQIQAILGGKKV</sequence>
<dbReference type="SUPFAM" id="SSF103473">
    <property type="entry name" value="MFS general substrate transporter"/>
    <property type="match status" value="1"/>
</dbReference>
<keyword evidence="3 8" id="KW-0812">Transmembrane</keyword>
<evidence type="ECO:0000256" key="2">
    <source>
        <dbReference type="ARBA" id="ARBA00022475"/>
    </source>
</evidence>
<dbReference type="InterPro" id="IPR044775">
    <property type="entry name" value="MFS_ERD6/Tret1-like"/>
</dbReference>
<feature type="transmembrane region" description="Helical" evidence="8">
    <location>
        <begin position="404"/>
        <end position="424"/>
    </location>
</feature>
<keyword evidence="7" id="KW-0813">Transport</keyword>
<dbReference type="EMBL" id="OW152838">
    <property type="protein sequence ID" value="CAH2059094.1"/>
    <property type="molecule type" value="Genomic_DNA"/>
</dbReference>
<keyword evidence="5 8" id="KW-0472">Membrane</keyword>
<dbReference type="Proteomes" id="UP000837857">
    <property type="component" value="Chromosome 26"/>
</dbReference>
<dbReference type="PANTHER" id="PTHR48021:SF86">
    <property type="entry name" value="FACILITATED TREHALOSE TRANSPORTER TRET1-1-LIKE PROTEIN"/>
    <property type="match status" value="1"/>
</dbReference>
<feature type="transmembrane region" description="Helical" evidence="8">
    <location>
        <begin position="36"/>
        <end position="56"/>
    </location>
</feature>
<feature type="transmembrane region" description="Helical" evidence="8">
    <location>
        <begin position="445"/>
        <end position="465"/>
    </location>
</feature>
<feature type="transmembrane region" description="Helical" evidence="8">
    <location>
        <begin position="113"/>
        <end position="133"/>
    </location>
</feature>
<evidence type="ECO:0000259" key="9">
    <source>
        <dbReference type="PROSITE" id="PS50850"/>
    </source>
</evidence>
<evidence type="ECO:0000256" key="5">
    <source>
        <dbReference type="ARBA" id="ARBA00023136"/>
    </source>
</evidence>
<dbReference type="InterPro" id="IPR005828">
    <property type="entry name" value="MFS_sugar_transport-like"/>
</dbReference>
<evidence type="ECO:0000256" key="4">
    <source>
        <dbReference type="ARBA" id="ARBA00022989"/>
    </source>
</evidence>
<dbReference type="InterPro" id="IPR003663">
    <property type="entry name" value="Sugar/inositol_transpt"/>
</dbReference>
<keyword evidence="6" id="KW-0325">Glycoprotein</keyword>
<evidence type="ECO:0000256" key="8">
    <source>
        <dbReference type="SAM" id="Phobius"/>
    </source>
</evidence>
<dbReference type="InterPro" id="IPR036259">
    <property type="entry name" value="MFS_trans_sf"/>
</dbReference>
<comment type="subcellular location">
    <subcellularLocation>
        <location evidence="1">Cell membrane</location>
        <topology evidence="1">Multi-pass membrane protein</topology>
    </subcellularLocation>
</comment>
<evidence type="ECO:0000256" key="3">
    <source>
        <dbReference type="ARBA" id="ARBA00022692"/>
    </source>
</evidence>
<comment type="similarity">
    <text evidence="7">Belongs to the major facilitator superfamily. Sugar transporter (TC 2.A.1.1) family.</text>
</comment>
<evidence type="ECO:0000256" key="6">
    <source>
        <dbReference type="ARBA" id="ARBA00023180"/>
    </source>
</evidence>